<name>A0A2T2NAJ2_CORCC</name>
<dbReference type="EMBL" id="KZ678141">
    <property type="protein sequence ID" value="PSN62447.1"/>
    <property type="molecule type" value="Genomic_DNA"/>
</dbReference>
<gene>
    <name evidence="2" type="ORF">BS50DRAFT_119088</name>
</gene>
<dbReference type="Proteomes" id="UP000240883">
    <property type="component" value="Unassembled WGS sequence"/>
</dbReference>
<dbReference type="InterPro" id="IPR010730">
    <property type="entry name" value="HET"/>
</dbReference>
<dbReference type="PANTHER" id="PTHR33112">
    <property type="entry name" value="DOMAIN PROTEIN, PUTATIVE-RELATED"/>
    <property type="match status" value="1"/>
</dbReference>
<proteinExistence type="predicted"/>
<feature type="domain" description="Heterokaryon incompatibility" evidence="1">
    <location>
        <begin position="229"/>
        <end position="371"/>
    </location>
</feature>
<evidence type="ECO:0000259" key="1">
    <source>
        <dbReference type="Pfam" id="PF06985"/>
    </source>
</evidence>
<reference evidence="2 3" key="1">
    <citation type="journal article" date="2018" name="Front. Microbiol.">
        <title>Genome-Wide Analysis of Corynespora cassiicola Leaf Fall Disease Putative Effectors.</title>
        <authorList>
            <person name="Lopez D."/>
            <person name="Ribeiro S."/>
            <person name="Label P."/>
            <person name="Fumanal B."/>
            <person name="Venisse J.S."/>
            <person name="Kohler A."/>
            <person name="de Oliveira R.R."/>
            <person name="Labutti K."/>
            <person name="Lipzen A."/>
            <person name="Lail K."/>
            <person name="Bauer D."/>
            <person name="Ohm R.A."/>
            <person name="Barry K.W."/>
            <person name="Spatafora J."/>
            <person name="Grigoriev I.V."/>
            <person name="Martin F.M."/>
            <person name="Pujade-Renaud V."/>
        </authorList>
    </citation>
    <scope>NUCLEOTIDE SEQUENCE [LARGE SCALE GENOMIC DNA]</scope>
    <source>
        <strain evidence="2 3">Philippines</strain>
    </source>
</reference>
<organism evidence="2 3">
    <name type="scientific">Corynespora cassiicola Philippines</name>
    <dbReference type="NCBI Taxonomy" id="1448308"/>
    <lineage>
        <taxon>Eukaryota</taxon>
        <taxon>Fungi</taxon>
        <taxon>Dikarya</taxon>
        <taxon>Ascomycota</taxon>
        <taxon>Pezizomycotina</taxon>
        <taxon>Dothideomycetes</taxon>
        <taxon>Pleosporomycetidae</taxon>
        <taxon>Pleosporales</taxon>
        <taxon>Corynesporascaceae</taxon>
        <taxon>Corynespora</taxon>
    </lineage>
</organism>
<accession>A0A2T2NAJ2</accession>
<evidence type="ECO:0000313" key="2">
    <source>
        <dbReference type="EMBL" id="PSN62447.1"/>
    </source>
</evidence>
<protein>
    <submittedName>
        <fullName evidence="2">HET-domain-containing protein</fullName>
    </submittedName>
</protein>
<sequence length="711" mass="81668">MDMFPKAQEWTIIPEPHFRRVTPRGSSEEDDPNICEQCIRIDFEAIFQIPIVPGSTEGLPVCSFSGLSRRVLSSRCPVCRTFATAVYSQLDPNARALLQSVMRYFDGNMFAFNTRARLGAVAEADHLLSQHRVMRVGLLIPPPFSRTTLNLDSFFPSYGKGRPYGYVRSLILPEAAKMIDYPTSRSMIAVCEGNHESCGLNQDIPFPENSRVIDCQNRRVVVMSRDIKYFTLSYVWGNKTNRGHMDVYDNIPRETSLLEVLPRTIEDAMKATLALGYEYLWIDYFCIDQSNPSDMMHQIRQMAGIYHHSSATICALGENPDVGLPGVSQPRPTSDSFRTQRTSFVHVGQSSSIQDTIQRSKWNTRGWTFQEAILSRRCLFFTDEQIWMVCQSGNSAETDLRTWNHRHYVPTRNIHQAITASKAENFFQYVNQYQKRDLTHDGDALDAFKGLLSLLPTPSYYGILLPPLFRYIKEEKIGYRFVCGLLWTVLPGQKLSERRKELPSWSWLGRKKTQFGSLLTNYYDLSDAKAQGTLSLGYTFSPFYAEVRVETPAGEHIEIADVFRNYTRTNVIPERYRALEFRTFFMEYQIVGTHANGLPEYPVRMKHIESSPCPFKVQDKESTMYPNGNIIFSGNLFADAYKFGAESKEQRFAMLMLKQYDAGGSYWLALRLAYKADGRSYFHREGLISVDKPLVWDKGWEKVSRESIWLI</sequence>
<dbReference type="Pfam" id="PF06985">
    <property type="entry name" value="HET"/>
    <property type="match status" value="1"/>
</dbReference>
<dbReference type="STRING" id="1448308.A0A2T2NAJ2"/>
<dbReference type="OrthoDB" id="5428863at2759"/>
<dbReference type="PANTHER" id="PTHR33112:SF1">
    <property type="entry name" value="HETEROKARYON INCOMPATIBILITY DOMAIN-CONTAINING PROTEIN"/>
    <property type="match status" value="1"/>
</dbReference>
<evidence type="ECO:0000313" key="3">
    <source>
        <dbReference type="Proteomes" id="UP000240883"/>
    </source>
</evidence>
<dbReference type="AlphaFoldDB" id="A0A2T2NAJ2"/>
<keyword evidence="3" id="KW-1185">Reference proteome</keyword>